<dbReference type="AlphaFoldDB" id="A0AAJ0F5E0"/>
<feature type="transmembrane region" description="Helical" evidence="2">
    <location>
        <begin position="94"/>
        <end position="111"/>
    </location>
</feature>
<organism evidence="3 4">
    <name type="scientific">Echria macrotheca</name>
    <dbReference type="NCBI Taxonomy" id="438768"/>
    <lineage>
        <taxon>Eukaryota</taxon>
        <taxon>Fungi</taxon>
        <taxon>Dikarya</taxon>
        <taxon>Ascomycota</taxon>
        <taxon>Pezizomycotina</taxon>
        <taxon>Sordariomycetes</taxon>
        <taxon>Sordariomycetidae</taxon>
        <taxon>Sordariales</taxon>
        <taxon>Schizotheciaceae</taxon>
        <taxon>Echria</taxon>
    </lineage>
</organism>
<accession>A0AAJ0F5E0</accession>
<evidence type="ECO:0000256" key="1">
    <source>
        <dbReference type="SAM" id="MobiDB-lite"/>
    </source>
</evidence>
<reference evidence="3" key="1">
    <citation type="submission" date="2023-06" db="EMBL/GenBank/DDBJ databases">
        <title>Genome-scale phylogeny and comparative genomics of the fungal order Sordariales.</title>
        <authorList>
            <consortium name="Lawrence Berkeley National Laboratory"/>
            <person name="Hensen N."/>
            <person name="Bonometti L."/>
            <person name="Westerberg I."/>
            <person name="Brannstrom I.O."/>
            <person name="Guillou S."/>
            <person name="Cros-Aarteil S."/>
            <person name="Calhoun S."/>
            <person name="Haridas S."/>
            <person name="Kuo A."/>
            <person name="Mondo S."/>
            <person name="Pangilinan J."/>
            <person name="Riley R."/>
            <person name="Labutti K."/>
            <person name="Andreopoulos B."/>
            <person name="Lipzen A."/>
            <person name="Chen C."/>
            <person name="Yanf M."/>
            <person name="Daum C."/>
            <person name="Ng V."/>
            <person name="Clum A."/>
            <person name="Steindorff A."/>
            <person name="Ohm R."/>
            <person name="Martin F."/>
            <person name="Silar P."/>
            <person name="Natvig D."/>
            <person name="Lalanne C."/>
            <person name="Gautier V."/>
            <person name="Ament-Velasquez S.L."/>
            <person name="Kruys A."/>
            <person name="Hutchinson M.I."/>
            <person name="Powell A.J."/>
            <person name="Barry K."/>
            <person name="Miller A.N."/>
            <person name="Grigoriev I.V."/>
            <person name="Debuchy R."/>
            <person name="Gladieux P."/>
            <person name="Thoren M.H."/>
            <person name="Johannesson H."/>
        </authorList>
    </citation>
    <scope>NUCLEOTIDE SEQUENCE</scope>
    <source>
        <strain evidence="3">PSN4</strain>
    </source>
</reference>
<protein>
    <submittedName>
        <fullName evidence="3">Uncharacterized protein</fullName>
    </submittedName>
</protein>
<name>A0AAJ0F5E0_9PEZI</name>
<dbReference type="Proteomes" id="UP001239445">
    <property type="component" value="Unassembled WGS sequence"/>
</dbReference>
<dbReference type="EMBL" id="MU839833">
    <property type="protein sequence ID" value="KAK1755636.1"/>
    <property type="molecule type" value="Genomic_DNA"/>
</dbReference>
<keyword evidence="2" id="KW-0472">Membrane</keyword>
<keyword evidence="2" id="KW-0812">Transmembrane</keyword>
<feature type="compositionally biased region" description="Basic and acidic residues" evidence="1">
    <location>
        <begin position="9"/>
        <end position="37"/>
    </location>
</feature>
<feature type="region of interest" description="Disordered" evidence="1">
    <location>
        <begin position="1"/>
        <end position="45"/>
    </location>
</feature>
<sequence>MTSPWPSPRGEEFRYRDHRDRDRDRSRDRSRDRRDSNYYRPPRRAQSSSAIKNFILDIRDGIVSEILLIPTTTIRSLLETCVLATIAVNFRGHGFGVIVSILSAAVVNWIYRTMFRVVLLMYILMCGIAIFLGPRAIEAIAGPRPEDGEARVFDAPVFNTPQQPWSF</sequence>
<keyword evidence="4" id="KW-1185">Reference proteome</keyword>
<evidence type="ECO:0000313" key="3">
    <source>
        <dbReference type="EMBL" id="KAK1755636.1"/>
    </source>
</evidence>
<comment type="caution">
    <text evidence="3">The sequence shown here is derived from an EMBL/GenBank/DDBJ whole genome shotgun (WGS) entry which is preliminary data.</text>
</comment>
<evidence type="ECO:0000256" key="2">
    <source>
        <dbReference type="SAM" id="Phobius"/>
    </source>
</evidence>
<keyword evidence="2" id="KW-1133">Transmembrane helix</keyword>
<proteinExistence type="predicted"/>
<feature type="transmembrane region" description="Helical" evidence="2">
    <location>
        <begin position="117"/>
        <end position="137"/>
    </location>
</feature>
<evidence type="ECO:0000313" key="4">
    <source>
        <dbReference type="Proteomes" id="UP001239445"/>
    </source>
</evidence>
<gene>
    <name evidence="3" type="ORF">QBC47DRAFT_445833</name>
</gene>